<reference evidence="2" key="1">
    <citation type="submission" date="2021-01" db="EMBL/GenBank/DDBJ databases">
        <authorList>
            <person name="Corre E."/>
            <person name="Pelletier E."/>
            <person name="Niang G."/>
            <person name="Scheremetjew M."/>
            <person name="Finn R."/>
            <person name="Kale V."/>
            <person name="Holt S."/>
            <person name="Cochrane G."/>
            <person name="Meng A."/>
            <person name="Brown T."/>
            <person name="Cohen L."/>
        </authorList>
    </citation>
    <scope>NUCLEOTIDE SEQUENCE</scope>
    <source>
        <strain evidence="2">GSO104</strain>
    </source>
</reference>
<dbReference type="InterPro" id="IPR056866">
    <property type="entry name" value="Znf_WRKY19"/>
</dbReference>
<sequence>MPIMMNPPNEINFQDSQYMEKFETAKILQELRQSGSALTVTKSSNKQWQSLAQHESSQTSLKRRKFCRMDGCAEPAARRTPYCANHCGPRKCEFTGCSKCAQGRTRFCISHGGGRRCQHPNCSKGARDRQFCAAHGGGKRCKEAGCNKLAVGGFSKCTTHGGGKRCKADNCTKSAQSSTDFCVRHGGGRKCAIKGCKKVARGKTLMCMSHGAILNPKTAFAFDNVPQNHLFQLGQCVFLSELEPHAYNI</sequence>
<dbReference type="PANTHER" id="PTHR31827:SF1">
    <property type="entry name" value="EMB|CAB89363.1"/>
    <property type="match status" value="1"/>
</dbReference>
<gene>
    <name evidence="2" type="ORF">DBRI00130_LOCUS22101</name>
</gene>
<protein>
    <recommendedName>
        <fullName evidence="1">WRKY19-like zinc finger domain-containing protein</fullName>
    </recommendedName>
</protein>
<evidence type="ECO:0000313" key="2">
    <source>
        <dbReference type="EMBL" id="CAE4620934.1"/>
    </source>
</evidence>
<dbReference type="PANTHER" id="PTHR31827">
    <property type="entry name" value="EMB|CAB89363.1"/>
    <property type="match status" value="1"/>
</dbReference>
<evidence type="ECO:0000259" key="1">
    <source>
        <dbReference type="Pfam" id="PF24906"/>
    </source>
</evidence>
<accession>A0A7S4RPM4</accession>
<organism evidence="2">
    <name type="scientific">Ditylum brightwellii</name>
    <dbReference type="NCBI Taxonomy" id="49249"/>
    <lineage>
        <taxon>Eukaryota</taxon>
        <taxon>Sar</taxon>
        <taxon>Stramenopiles</taxon>
        <taxon>Ochrophyta</taxon>
        <taxon>Bacillariophyta</taxon>
        <taxon>Mediophyceae</taxon>
        <taxon>Lithodesmiophycidae</taxon>
        <taxon>Lithodesmiales</taxon>
        <taxon>Lithodesmiaceae</taxon>
        <taxon>Ditylum</taxon>
    </lineage>
</organism>
<feature type="domain" description="WRKY19-like zinc finger" evidence="1">
    <location>
        <begin position="163"/>
        <end position="187"/>
    </location>
</feature>
<feature type="domain" description="WRKY19-like zinc finger" evidence="1">
    <location>
        <begin position="90"/>
        <end position="113"/>
    </location>
</feature>
<feature type="domain" description="WRKY19-like zinc finger" evidence="1">
    <location>
        <begin position="114"/>
        <end position="137"/>
    </location>
</feature>
<dbReference type="EMBL" id="HBNS01028104">
    <property type="protein sequence ID" value="CAE4620934.1"/>
    <property type="molecule type" value="Transcribed_RNA"/>
</dbReference>
<proteinExistence type="predicted"/>
<dbReference type="Pfam" id="PF24906">
    <property type="entry name" value="Zf_WRKY19"/>
    <property type="match status" value="3"/>
</dbReference>
<dbReference type="AlphaFoldDB" id="A0A7S4RPM4"/>
<name>A0A7S4RPM4_9STRA</name>